<accession>A0A2G1BUD4</accession>
<dbReference type="Proteomes" id="UP001242342">
    <property type="component" value="Unassembled WGS sequence"/>
</dbReference>
<organism evidence="2 3">
    <name type="scientific">Tenacibaculum discolor</name>
    <dbReference type="NCBI Taxonomy" id="361581"/>
    <lineage>
        <taxon>Bacteria</taxon>
        <taxon>Pseudomonadati</taxon>
        <taxon>Bacteroidota</taxon>
        <taxon>Flavobacteriia</taxon>
        <taxon>Flavobacteriales</taxon>
        <taxon>Flavobacteriaceae</taxon>
        <taxon>Tenacibaculum</taxon>
    </lineage>
</organism>
<proteinExistence type="predicted"/>
<dbReference type="AlphaFoldDB" id="A0A2G1BUD4"/>
<evidence type="ECO:0000313" key="3">
    <source>
        <dbReference type="Proteomes" id="UP000222163"/>
    </source>
</evidence>
<keyword evidence="4" id="KW-1185">Reference proteome</keyword>
<evidence type="ECO:0000313" key="1">
    <source>
        <dbReference type="EMBL" id="MDP2541525.1"/>
    </source>
</evidence>
<name>A0A2G1BUD4_9FLAO</name>
<comment type="caution">
    <text evidence="2">The sequence shown here is derived from an EMBL/GenBank/DDBJ whole genome shotgun (WGS) entry which is preliminary data.</text>
</comment>
<protein>
    <submittedName>
        <fullName evidence="2">Uncharacterized protein</fullName>
    </submittedName>
</protein>
<reference evidence="2" key="2">
    <citation type="submission" date="2017-10" db="EMBL/GenBank/DDBJ databases">
        <authorList>
            <person name="Enke T.N."/>
            <person name="Cordero O.X."/>
        </authorList>
    </citation>
    <scope>NUCLEOTIDE SEQUENCE</scope>
    <source>
        <strain evidence="2">4G03</strain>
    </source>
</reference>
<sequence>METRRKFKGSDAFLAESARTIYNLFTQDLERFTAFNTRFTSEYETAFLNQIDAADTVVTDVSTLAKQGVETQKVLIEMQNASRVYNRIKSHAMWAFPDNPAVLKEFTTGYRDASKNQPKMLVFLETLEKVVTNYLDDLTDANKGGMPASIVEELATIKDELKNANTQQEVYKKQRLVITQDRISALNDCYTTLVQIINTAQLVFANEPAKRAQYSYRPTTGSSSITDFVGQVAPNETKVITQVSYDKEGFIGFENRGETTLQFDISTDEVTLNGNMVELESGAINNQPMEWLLADVANGTKVNVLAYNPSTTSTGSYWVSTDV</sequence>
<reference evidence="1 4" key="3">
    <citation type="submission" date="2023-07" db="EMBL/GenBank/DDBJ databases">
        <title>Genome content predicts the carbon catabolic preferences of heterotrophic bacteria.</title>
        <authorList>
            <person name="Gralka M."/>
        </authorList>
    </citation>
    <scope>NUCLEOTIDE SEQUENCE [LARGE SCALE GENOMIC DNA]</scope>
    <source>
        <strain evidence="1 4">4G03</strain>
    </source>
</reference>
<dbReference type="Proteomes" id="UP000222163">
    <property type="component" value="Unassembled WGS sequence"/>
</dbReference>
<gene>
    <name evidence="2" type="ORF">CSC81_10325</name>
    <name evidence="1" type="ORF">Q8W23_08575</name>
</gene>
<evidence type="ECO:0000313" key="4">
    <source>
        <dbReference type="Proteomes" id="UP001242342"/>
    </source>
</evidence>
<reference evidence="2 3" key="1">
    <citation type="journal article" date="2016" name="Nat. Commun.">
        <title>Microbial interactions lead to rapid micro-scale successions on model marine particles.</title>
        <authorList>
            <person name="Datta M.S."/>
            <person name="Sliwerska E."/>
            <person name="Gore J."/>
            <person name="Polz M.F."/>
            <person name="Cordero O.X."/>
        </authorList>
    </citation>
    <scope>NUCLEOTIDE SEQUENCE [LARGE SCALE GENOMIC DNA]</scope>
    <source>
        <strain evidence="2 3">4G03</strain>
    </source>
</reference>
<dbReference type="RefSeq" id="WP_099215667.1">
    <property type="nucleotide sequence ID" value="NZ_JAUYVU010000006.1"/>
</dbReference>
<evidence type="ECO:0000313" key="2">
    <source>
        <dbReference type="EMBL" id="PHN97459.1"/>
    </source>
</evidence>
<dbReference type="EMBL" id="JAUYVU010000006">
    <property type="protein sequence ID" value="MDP2541525.1"/>
    <property type="molecule type" value="Genomic_DNA"/>
</dbReference>
<dbReference type="EMBL" id="PDUU01000008">
    <property type="protein sequence ID" value="PHN97459.1"/>
    <property type="molecule type" value="Genomic_DNA"/>
</dbReference>